<dbReference type="AlphaFoldDB" id="A0A813TZ79"/>
<accession>A0A813TZ79</accession>
<evidence type="ECO:0000313" key="4">
    <source>
        <dbReference type="Proteomes" id="UP000663864"/>
    </source>
</evidence>
<dbReference type="EMBL" id="CAJNOO010000339">
    <property type="protein sequence ID" value="CAF0911357.1"/>
    <property type="molecule type" value="Genomic_DNA"/>
</dbReference>
<evidence type="ECO:0000313" key="1">
    <source>
        <dbReference type="EMBL" id="CAF0820519.1"/>
    </source>
</evidence>
<dbReference type="Proteomes" id="UP000663882">
    <property type="component" value="Unassembled WGS sequence"/>
</dbReference>
<proteinExistence type="predicted"/>
<dbReference type="EMBL" id="CAJOBD010000865">
    <property type="protein sequence ID" value="CAF3729320.1"/>
    <property type="molecule type" value="Genomic_DNA"/>
</dbReference>
<dbReference type="Proteomes" id="UP000663864">
    <property type="component" value="Unassembled WGS sequence"/>
</dbReference>
<dbReference type="Proteomes" id="UP000663836">
    <property type="component" value="Unassembled WGS sequence"/>
</dbReference>
<sequence length="624" mass="73436">MGKFEDLPNEVMYEIFDCLDACHAFEAFFNLNTRFQYLLINSPSLFKIDFSCISKSNFQNCCTYIIQPNIHRIVSLRLSNPLTIDSFLSLFSFNGLFIRLESIIFTQINFKKLEPILTSLSLLPRLYSLTINNNIEVCDSSEIYRLIFRLPVLKYCTISPKFYGGSLSLYTAKNESSPIEYLSVNRHCSLNQLISLISYTPKLSHLSSLSISETSNVRINNISIIYPKLTRISLKLWRMSFDSFKLLCSKLFYHLEVLSICTRADDHYLIADRWQQLIINHIPNLRIFDFQHYWEPVDDNNTEQRTYHLLIDRFTSSFWINRQWFFAHQHFSRRGIRDAVFYSTHPYRRNLYELHERAHNDSCLRRDEGKNLARRVNIDDYRAATNCSLQFPCATELSLWGKGARGNFSFIADLSHMFHFSKLTHFSVQCPDFGLAQLTELLNHLPNVHSLILYANTSYLTSEQIQSVDFISNKNRIANVTIRGRCTIQQIHLLMNLCPRVKCLEIEIDEDQLDLIVRFLLLEKTNHIQSDSLKTKTSFLKEFDFLQRKFLYLFSRTQNKKLTSSDDLSTFMLNQHSSTNYLFSLCFFNPKQGMEQKLQRIISREKLLNDYSIGSVFNYLYLWW</sequence>
<evidence type="ECO:0000313" key="2">
    <source>
        <dbReference type="EMBL" id="CAF0911357.1"/>
    </source>
</evidence>
<evidence type="ECO:0000313" key="3">
    <source>
        <dbReference type="EMBL" id="CAF3729320.1"/>
    </source>
</evidence>
<evidence type="ECO:0008006" key="5">
    <source>
        <dbReference type="Google" id="ProtNLM"/>
    </source>
</evidence>
<organism evidence="1 4">
    <name type="scientific">Rotaria sordida</name>
    <dbReference type="NCBI Taxonomy" id="392033"/>
    <lineage>
        <taxon>Eukaryota</taxon>
        <taxon>Metazoa</taxon>
        <taxon>Spiralia</taxon>
        <taxon>Gnathifera</taxon>
        <taxon>Rotifera</taxon>
        <taxon>Eurotatoria</taxon>
        <taxon>Bdelloidea</taxon>
        <taxon>Philodinida</taxon>
        <taxon>Philodinidae</taxon>
        <taxon>Rotaria</taxon>
    </lineage>
</organism>
<protein>
    <recommendedName>
        <fullName evidence="5">F-box domain-containing protein</fullName>
    </recommendedName>
</protein>
<dbReference type="EMBL" id="CAJNOT010000072">
    <property type="protein sequence ID" value="CAF0820519.1"/>
    <property type="molecule type" value="Genomic_DNA"/>
</dbReference>
<comment type="caution">
    <text evidence="1">The sequence shown here is derived from an EMBL/GenBank/DDBJ whole genome shotgun (WGS) entry which is preliminary data.</text>
</comment>
<gene>
    <name evidence="3" type="ORF">JBS370_LOCUS11306</name>
    <name evidence="2" type="ORF">RFH988_LOCUS9504</name>
    <name evidence="1" type="ORF">ZHD862_LOCUS3361</name>
</gene>
<reference evidence="1" key="1">
    <citation type="submission" date="2021-02" db="EMBL/GenBank/DDBJ databases">
        <authorList>
            <person name="Nowell W R."/>
        </authorList>
    </citation>
    <scope>NUCLEOTIDE SEQUENCE</scope>
</reference>
<name>A0A813TZ79_9BILA</name>
<dbReference type="OrthoDB" id="9990102at2759"/>